<sequence length="157" mass="16556">MPIHESQEIPHAPTGPQLPLSPTTAPSPAPFVRLGGAIAPSDVPVVREAKGPGVLVPSGTMQARTGLRKTGGPRKGPPPPVPQRIGEDPELAAKMAKRRAWEAVEVEGDGGDSVTPSQSASNVDLALSEEEASMLSARRLAKEDFDTKRKTGWKKDN</sequence>
<proteinExistence type="predicted"/>
<dbReference type="OrthoDB" id="3799287at2759"/>
<organism evidence="2 3">
    <name type="scientific">Decorospora gaudefroyi</name>
    <dbReference type="NCBI Taxonomy" id="184978"/>
    <lineage>
        <taxon>Eukaryota</taxon>
        <taxon>Fungi</taxon>
        <taxon>Dikarya</taxon>
        <taxon>Ascomycota</taxon>
        <taxon>Pezizomycotina</taxon>
        <taxon>Dothideomycetes</taxon>
        <taxon>Pleosporomycetidae</taxon>
        <taxon>Pleosporales</taxon>
        <taxon>Pleosporineae</taxon>
        <taxon>Pleosporaceae</taxon>
        <taxon>Decorospora</taxon>
    </lineage>
</organism>
<feature type="region of interest" description="Disordered" evidence="1">
    <location>
        <begin position="104"/>
        <end position="127"/>
    </location>
</feature>
<protein>
    <submittedName>
        <fullName evidence="2">Uncharacterized protein</fullName>
    </submittedName>
</protein>
<feature type="non-terminal residue" evidence="2">
    <location>
        <position position="157"/>
    </location>
</feature>
<dbReference type="AlphaFoldDB" id="A0A6A5K7N2"/>
<feature type="region of interest" description="Disordered" evidence="1">
    <location>
        <begin position="51"/>
        <end position="86"/>
    </location>
</feature>
<evidence type="ECO:0000313" key="3">
    <source>
        <dbReference type="Proteomes" id="UP000800040"/>
    </source>
</evidence>
<keyword evidence="3" id="KW-1185">Reference proteome</keyword>
<evidence type="ECO:0000256" key="1">
    <source>
        <dbReference type="SAM" id="MobiDB-lite"/>
    </source>
</evidence>
<gene>
    <name evidence="2" type="ORF">BDW02DRAFT_571136</name>
</gene>
<accession>A0A6A5K7N2</accession>
<feature type="region of interest" description="Disordered" evidence="1">
    <location>
        <begin position="1"/>
        <end position="32"/>
    </location>
</feature>
<dbReference type="Proteomes" id="UP000800040">
    <property type="component" value="Unassembled WGS sequence"/>
</dbReference>
<reference evidence="2" key="1">
    <citation type="submission" date="2020-01" db="EMBL/GenBank/DDBJ databases">
        <authorList>
            <consortium name="DOE Joint Genome Institute"/>
            <person name="Haridas S."/>
            <person name="Albert R."/>
            <person name="Binder M."/>
            <person name="Bloem J."/>
            <person name="Labutti K."/>
            <person name="Salamov A."/>
            <person name="Andreopoulos B."/>
            <person name="Baker S.E."/>
            <person name="Barry K."/>
            <person name="Bills G."/>
            <person name="Bluhm B.H."/>
            <person name="Cannon C."/>
            <person name="Castanera R."/>
            <person name="Culley D.E."/>
            <person name="Daum C."/>
            <person name="Ezra D."/>
            <person name="Gonzalez J.B."/>
            <person name="Henrissat B."/>
            <person name="Kuo A."/>
            <person name="Liang C."/>
            <person name="Lipzen A."/>
            <person name="Lutzoni F."/>
            <person name="Magnuson J."/>
            <person name="Mondo S."/>
            <person name="Nolan M."/>
            <person name="Ohm R."/>
            <person name="Pangilinan J."/>
            <person name="Park H.-J."/>
            <person name="Ramirez L."/>
            <person name="Alfaro M."/>
            <person name="Sun H."/>
            <person name="Tritt A."/>
            <person name="Yoshinaga Y."/>
            <person name="Zwiers L.-H."/>
            <person name="Turgeon B.G."/>
            <person name="Goodwin S.B."/>
            <person name="Spatafora J.W."/>
            <person name="Crous P.W."/>
            <person name="Grigoriev I.V."/>
        </authorList>
    </citation>
    <scope>NUCLEOTIDE SEQUENCE</scope>
    <source>
        <strain evidence="2">P77</strain>
    </source>
</reference>
<dbReference type="EMBL" id="ML975341">
    <property type="protein sequence ID" value="KAF1832310.1"/>
    <property type="molecule type" value="Genomic_DNA"/>
</dbReference>
<name>A0A6A5K7N2_9PLEO</name>
<evidence type="ECO:0000313" key="2">
    <source>
        <dbReference type="EMBL" id="KAF1832310.1"/>
    </source>
</evidence>